<keyword evidence="1" id="KW-0812">Transmembrane</keyword>
<sequence>MTNDRDHGERITVVRAGGREIGARYPRGRPHAYIFVGVLRAGRRGLGWPNLAVFLTYAGLVVFAAIR</sequence>
<organism evidence="2 3">
    <name type="scientific">Streptomyces aurantiacus</name>
    <dbReference type="NCBI Taxonomy" id="47760"/>
    <lineage>
        <taxon>Bacteria</taxon>
        <taxon>Bacillati</taxon>
        <taxon>Actinomycetota</taxon>
        <taxon>Actinomycetes</taxon>
        <taxon>Kitasatosporales</taxon>
        <taxon>Streptomycetaceae</taxon>
        <taxon>Streptomyces</taxon>
        <taxon>Streptomyces aurantiacus group</taxon>
    </lineage>
</organism>
<accession>A0A7G1PH89</accession>
<proteinExistence type="predicted"/>
<keyword evidence="1" id="KW-1133">Transmembrane helix</keyword>
<evidence type="ECO:0000313" key="2">
    <source>
        <dbReference type="EMBL" id="BCL33366.1"/>
    </source>
</evidence>
<name>A0A7G1PH89_9ACTN</name>
<protein>
    <submittedName>
        <fullName evidence="2">Uncharacterized protein</fullName>
    </submittedName>
</protein>
<reference evidence="2 3" key="1">
    <citation type="journal article" date="2014" name="Int. J. Syst. Evol. Microbiol.">
        <title>Complete genome sequence of Corynebacterium casei LMG S-19264T (=DSM 44701T), isolated from a smear-ripened cheese.</title>
        <authorList>
            <consortium name="US DOE Joint Genome Institute (JGI-PGF)"/>
            <person name="Walter F."/>
            <person name="Albersmeier A."/>
            <person name="Kalinowski J."/>
            <person name="Ruckert C."/>
        </authorList>
    </citation>
    <scope>NUCLEOTIDE SEQUENCE [LARGE SCALE GENOMIC DNA]</scope>
    <source>
        <strain evidence="2 3">JCM 4677</strain>
    </source>
</reference>
<dbReference type="AlphaFoldDB" id="A0A7G1PH89"/>
<evidence type="ECO:0000256" key="1">
    <source>
        <dbReference type="SAM" id="Phobius"/>
    </source>
</evidence>
<gene>
    <name evidence="2" type="ORF">GCM10017557_82250</name>
</gene>
<evidence type="ECO:0000313" key="3">
    <source>
        <dbReference type="Proteomes" id="UP000516444"/>
    </source>
</evidence>
<dbReference type="Proteomes" id="UP000516444">
    <property type="component" value="Chromosome"/>
</dbReference>
<keyword evidence="1" id="KW-0472">Membrane</keyword>
<dbReference type="EMBL" id="AP023440">
    <property type="protein sequence ID" value="BCL33366.1"/>
    <property type="molecule type" value="Genomic_DNA"/>
</dbReference>
<dbReference type="KEGG" id="sgm:GCM10017557_82250"/>
<dbReference type="RefSeq" id="WP_347342191.1">
    <property type="nucleotide sequence ID" value="NZ_AP023440.1"/>
</dbReference>
<keyword evidence="3" id="KW-1185">Reference proteome</keyword>
<feature type="transmembrane region" description="Helical" evidence="1">
    <location>
        <begin position="46"/>
        <end position="66"/>
    </location>
</feature>